<gene>
    <name evidence="6" type="ORF">N7537_011979</name>
</gene>
<dbReference type="PANTHER" id="PTHR31465:SF1">
    <property type="entry name" value="PROTEIN RTA1-RELATED"/>
    <property type="match status" value="1"/>
</dbReference>
<evidence type="ECO:0000256" key="2">
    <source>
        <dbReference type="ARBA" id="ARBA00022692"/>
    </source>
</evidence>
<keyword evidence="2 5" id="KW-0812">Transmembrane</keyword>
<comment type="subcellular location">
    <subcellularLocation>
        <location evidence="1">Membrane</location>
        <topology evidence="1">Multi-pass membrane protein</topology>
    </subcellularLocation>
</comment>
<name>A0AAD6DMV9_9EURO</name>
<feature type="transmembrane region" description="Helical" evidence="5">
    <location>
        <begin position="120"/>
        <end position="145"/>
    </location>
</feature>
<keyword evidence="4 5" id="KW-0472">Membrane</keyword>
<feature type="transmembrane region" description="Helical" evidence="5">
    <location>
        <begin position="200"/>
        <end position="220"/>
    </location>
</feature>
<evidence type="ECO:0000313" key="6">
    <source>
        <dbReference type="EMBL" id="KAJ5589301.1"/>
    </source>
</evidence>
<dbReference type="AlphaFoldDB" id="A0AAD6DMV9"/>
<dbReference type="PANTHER" id="PTHR31465">
    <property type="entry name" value="PROTEIN RTA1-RELATED"/>
    <property type="match status" value="1"/>
</dbReference>
<keyword evidence="3 5" id="KW-1133">Transmembrane helix</keyword>
<organism evidence="6 7">
    <name type="scientific">Penicillium hordei</name>
    <dbReference type="NCBI Taxonomy" id="40994"/>
    <lineage>
        <taxon>Eukaryota</taxon>
        <taxon>Fungi</taxon>
        <taxon>Dikarya</taxon>
        <taxon>Ascomycota</taxon>
        <taxon>Pezizomycotina</taxon>
        <taxon>Eurotiomycetes</taxon>
        <taxon>Eurotiomycetidae</taxon>
        <taxon>Eurotiales</taxon>
        <taxon>Aspergillaceae</taxon>
        <taxon>Penicillium</taxon>
    </lineage>
</organism>
<comment type="caution">
    <text evidence="6">The sequence shown here is derived from an EMBL/GenBank/DDBJ whole genome shotgun (WGS) entry which is preliminary data.</text>
</comment>
<evidence type="ECO:0000256" key="1">
    <source>
        <dbReference type="ARBA" id="ARBA00004141"/>
    </source>
</evidence>
<evidence type="ECO:0000256" key="4">
    <source>
        <dbReference type="ARBA" id="ARBA00023136"/>
    </source>
</evidence>
<sequence length="309" mass="34990">MSTADDASNPYYTYYKPSIPAAFAVAILFCVVSLVQIWRIIRTRQWFGIVILVAAAFEVVGLLARADSSKHLQKKSPYEIQTILILLAPILFAASVYMFLGRLIRKSGHPELSFIRINWVTPIFVTGDIFCFFVQAVGVVILLRAESQSKLNLAKAIILAGLGLQVFFFAIFALVAVLFHIRLSSRSRRGGQVVHQGVNVTIRLWNLYLCSLLITVRNIYRLVEYATGTDAYLSRHEWPAYALDIGLMFIIMVISNFWYFRKAKDIYEPPAFSTSSEYPLAEQRLLEPELAHGQSRNFGYHQPPGYSHA</sequence>
<dbReference type="RefSeq" id="XP_056748320.1">
    <property type="nucleotide sequence ID" value="XM_056903033.1"/>
</dbReference>
<feature type="transmembrane region" description="Helical" evidence="5">
    <location>
        <begin position="240"/>
        <end position="260"/>
    </location>
</feature>
<feature type="transmembrane region" description="Helical" evidence="5">
    <location>
        <begin position="157"/>
        <end position="179"/>
    </location>
</feature>
<protein>
    <recommendedName>
        <fullName evidence="8">RTA1-domain-containing protein</fullName>
    </recommendedName>
</protein>
<feature type="transmembrane region" description="Helical" evidence="5">
    <location>
        <begin position="20"/>
        <end position="39"/>
    </location>
</feature>
<dbReference type="Pfam" id="PF04479">
    <property type="entry name" value="RTA1"/>
    <property type="match status" value="1"/>
</dbReference>
<evidence type="ECO:0008006" key="8">
    <source>
        <dbReference type="Google" id="ProtNLM"/>
    </source>
</evidence>
<dbReference type="Proteomes" id="UP001213799">
    <property type="component" value="Unassembled WGS sequence"/>
</dbReference>
<reference evidence="6" key="2">
    <citation type="submission" date="2023-01" db="EMBL/GenBank/DDBJ databases">
        <authorList>
            <person name="Petersen C."/>
        </authorList>
    </citation>
    <scope>NUCLEOTIDE SEQUENCE</scope>
    <source>
        <strain evidence="6">IBT 12815</strain>
    </source>
</reference>
<dbReference type="EMBL" id="JAQJAE010000006">
    <property type="protein sequence ID" value="KAJ5589301.1"/>
    <property type="molecule type" value="Genomic_DNA"/>
</dbReference>
<feature type="transmembrane region" description="Helical" evidence="5">
    <location>
        <begin position="46"/>
        <end position="66"/>
    </location>
</feature>
<evidence type="ECO:0000313" key="7">
    <source>
        <dbReference type="Proteomes" id="UP001213799"/>
    </source>
</evidence>
<dbReference type="GO" id="GO:0016020">
    <property type="term" value="C:membrane"/>
    <property type="evidence" value="ECO:0007669"/>
    <property type="project" value="UniProtKB-SubCell"/>
</dbReference>
<feature type="transmembrane region" description="Helical" evidence="5">
    <location>
        <begin position="78"/>
        <end position="100"/>
    </location>
</feature>
<proteinExistence type="predicted"/>
<evidence type="ECO:0000256" key="3">
    <source>
        <dbReference type="ARBA" id="ARBA00022989"/>
    </source>
</evidence>
<dbReference type="InterPro" id="IPR007568">
    <property type="entry name" value="RTA1"/>
</dbReference>
<reference evidence="6" key="1">
    <citation type="journal article" date="2023" name="IMA Fungus">
        <title>Comparative genomic study of the Penicillium genus elucidates a diverse pangenome and 15 lateral gene transfer events.</title>
        <authorList>
            <person name="Petersen C."/>
            <person name="Sorensen T."/>
            <person name="Nielsen M.R."/>
            <person name="Sondergaard T.E."/>
            <person name="Sorensen J.L."/>
            <person name="Fitzpatrick D.A."/>
            <person name="Frisvad J.C."/>
            <person name="Nielsen K.L."/>
        </authorList>
    </citation>
    <scope>NUCLEOTIDE SEQUENCE</scope>
    <source>
        <strain evidence="6">IBT 12815</strain>
    </source>
</reference>
<dbReference type="GeneID" id="81593275"/>
<evidence type="ECO:0000256" key="5">
    <source>
        <dbReference type="SAM" id="Phobius"/>
    </source>
</evidence>
<accession>A0AAD6DMV9</accession>
<keyword evidence="7" id="KW-1185">Reference proteome</keyword>